<keyword evidence="1" id="KW-0614">Plasmid</keyword>
<keyword evidence="2" id="KW-1185">Reference proteome</keyword>
<geneLocation type="plasmid" evidence="1 2">
    <name>AZOBR_p3</name>
</geneLocation>
<name>A0A9P1NRB9_9PROT</name>
<protein>
    <recommendedName>
        <fullName evidence="3">Glycolipid-binding domain-containing protein</fullName>
    </recommendedName>
</protein>
<dbReference type="Pfam" id="PF06475">
    <property type="entry name" value="Glycolipid_bind"/>
    <property type="match status" value="1"/>
</dbReference>
<sequence>MRREHETLFWRRTDVQGLERLLLSVSTDVVLIESTVICVEDGGYRLDHRWTLTPDWRALSLDVERWGAAVHTRLTVERTDGGWKVDGAEEPDLSVTPVCNTFPIRRTPLNEGASLTLDTCFVDGATMTVARSRQRYERLGPDRLRYVDLGLSAGFAADLQVDGRGVIVRYQHMFERIEPSPGPI</sequence>
<proteinExistence type="predicted"/>
<dbReference type="KEGG" id="abs:AZOBR_p340197"/>
<evidence type="ECO:0008006" key="3">
    <source>
        <dbReference type="Google" id="ProtNLM"/>
    </source>
</evidence>
<dbReference type="InterPro" id="IPR009467">
    <property type="entry name" value="Glycolipid-bd_prot_put"/>
</dbReference>
<dbReference type="SUPFAM" id="SSF159275">
    <property type="entry name" value="PA1994-like"/>
    <property type="match status" value="1"/>
</dbReference>
<dbReference type="Proteomes" id="UP000007319">
    <property type="component" value="Plasmid AZOBR_p3"/>
</dbReference>
<dbReference type="RefSeq" id="WP_014199471.1">
    <property type="nucleotide sequence ID" value="NC_016595.1"/>
</dbReference>
<dbReference type="EMBL" id="HE577330">
    <property type="protein sequence ID" value="CCD02959.1"/>
    <property type="molecule type" value="Genomic_DNA"/>
</dbReference>
<reference evidence="1 2" key="1">
    <citation type="journal article" date="2011" name="PLoS Genet.">
        <title>Azospirillum genomes reveal transition of bacteria from aquatic to terrestrial environments.</title>
        <authorList>
            <person name="Wisniewski-Dye F."/>
            <person name="Borziak K."/>
            <person name="Khalsa-Moyers G."/>
            <person name="Alexandre G."/>
            <person name="Sukharnikov L.O."/>
            <person name="Wuichet K."/>
            <person name="Hurst G.B."/>
            <person name="McDonald W.H."/>
            <person name="Robertson J.S."/>
            <person name="Barbe V."/>
            <person name="Calteau A."/>
            <person name="Rouy Z."/>
            <person name="Mangenot S."/>
            <person name="Prigent-Combaret C."/>
            <person name="Normand P."/>
            <person name="Boyer M."/>
            <person name="Siguier P."/>
            <person name="Dessaux Y."/>
            <person name="Elmerich C."/>
            <person name="Condemine G."/>
            <person name="Krishnen G."/>
            <person name="Kennedy I."/>
            <person name="Paterson A.H."/>
            <person name="Gonzalez V."/>
            <person name="Mavingui P."/>
            <person name="Zhulin I.B."/>
        </authorList>
    </citation>
    <scope>NUCLEOTIDE SEQUENCE [LARGE SCALE GENOMIC DNA]</scope>
    <source>
        <strain evidence="1 2">Sp245</strain>
    </source>
</reference>
<accession>A0A9P1NRB9</accession>
<dbReference type="AlphaFoldDB" id="A0A9P1NRB9"/>
<evidence type="ECO:0000313" key="1">
    <source>
        <dbReference type="EMBL" id="CCD02959.1"/>
    </source>
</evidence>
<organism evidence="1 2">
    <name type="scientific">Azospirillum baldaniorum</name>
    <dbReference type="NCBI Taxonomy" id="1064539"/>
    <lineage>
        <taxon>Bacteria</taxon>
        <taxon>Pseudomonadati</taxon>
        <taxon>Pseudomonadota</taxon>
        <taxon>Alphaproteobacteria</taxon>
        <taxon>Rhodospirillales</taxon>
        <taxon>Azospirillaceae</taxon>
        <taxon>Azospirillum</taxon>
    </lineage>
</organism>
<evidence type="ECO:0000313" key="2">
    <source>
        <dbReference type="Proteomes" id="UP000007319"/>
    </source>
</evidence>
<gene>
    <name evidence="1" type="ORF">AZOBR_p340197</name>
</gene>